<feature type="chain" id="PRO_5022909324" evidence="1">
    <location>
        <begin position="24"/>
        <end position="238"/>
    </location>
</feature>
<sequence length="238" mass="24812">MNVRSLFLSAVVAGGGLGTAAAAEPAKLPQPITQAAPTPANQKLADGIATQLTTTGSAQNADVSLSVTDGVVTVTGTAKDQATHDKVIDDVRRVAGVKKVRDGLSVQPASAVTQAQAVGPVVGGGLAAVPPSPHGGMGGAPLVEPTPLGMAGPGMAGADLQAPPLPPYAWPTYAPHNNLSRVAYPQAYPHNAFPFIGPYYPFPKVPPGWRKVVLEWDDGHWWLGRLQTPHDYWRVRFQ</sequence>
<dbReference type="KEGG" id="lrs:PX52LOC_02963"/>
<organism evidence="3 4">
    <name type="scientific">Limnoglobus roseus</name>
    <dbReference type="NCBI Taxonomy" id="2598579"/>
    <lineage>
        <taxon>Bacteria</taxon>
        <taxon>Pseudomonadati</taxon>
        <taxon>Planctomycetota</taxon>
        <taxon>Planctomycetia</taxon>
        <taxon>Gemmatales</taxon>
        <taxon>Gemmataceae</taxon>
        <taxon>Limnoglobus</taxon>
    </lineage>
</organism>
<dbReference type="OrthoDB" id="282501at2"/>
<keyword evidence="1" id="KW-0732">Signal</keyword>
<feature type="signal peptide" evidence="1">
    <location>
        <begin position="1"/>
        <end position="23"/>
    </location>
</feature>
<dbReference type="EMBL" id="CP042425">
    <property type="protein sequence ID" value="QEL16025.1"/>
    <property type="molecule type" value="Genomic_DNA"/>
</dbReference>
<dbReference type="PROSITE" id="PS50914">
    <property type="entry name" value="BON"/>
    <property type="match status" value="1"/>
</dbReference>
<reference evidence="4" key="1">
    <citation type="submission" date="2019-08" db="EMBL/GenBank/DDBJ databases">
        <title>Limnoglobus roseus gen. nov., sp. nov., a novel freshwater planctomycete with a giant genome from the family Gemmataceae.</title>
        <authorList>
            <person name="Kulichevskaya I.S."/>
            <person name="Naumoff D.G."/>
            <person name="Miroshnikov K."/>
            <person name="Ivanova A."/>
            <person name="Philippov D.A."/>
            <person name="Hakobyan A."/>
            <person name="Rijpstra I.C."/>
            <person name="Sinninghe Damste J.S."/>
            <person name="Liesack W."/>
            <person name="Dedysh S.N."/>
        </authorList>
    </citation>
    <scope>NUCLEOTIDE SEQUENCE [LARGE SCALE GENOMIC DNA]</scope>
    <source>
        <strain evidence="4">PX52</strain>
    </source>
</reference>
<keyword evidence="4" id="KW-1185">Reference proteome</keyword>
<dbReference type="AlphaFoldDB" id="A0A5C1ABR3"/>
<evidence type="ECO:0000259" key="2">
    <source>
        <dbReference type="PROSITE" id="PS50914"/>
    </source>
</evidence>
<evidence type="ECO:0000313" key="3">
    <source>
        <dbReference type="EMBL" id="QEL16025.1"/>
    </source>
</evidence>
<dbReference type="RefSeq" id="WP_149110792.1">
    <property type="nucleotide sequence ID" value="NZ_CP042425.1"/>
</dbReference>
<proteinExistence type="predicted"/>
<dbReference type="InterPro" id="IPR007055">
    <property type="entry name" value="BON_dom"/>
</dbReference>
<dbReference type="Pfam" id="PF04972">
    <property type="entry name" value="BON"/>
    <property type="match status" value="1"/>
</dbReference>
<accession>A0A5C1ABR3</accession>
<evidence type="ECO:0000313" key="4">
    <source>
        <dbReference type="Proteomes" id="UP000324974"/>
    </source>
</evidence>
<gene>
    <name evidence="3" type="ORF">PX52LOC_02963</name>
</gene>
<dbReference type="Proteomes" id="UP000324974">
    <property type="component" value="Chromosome"/>
</dbReference>
<dbReference type="Gene3D" id="3.30.1340.30">
    <property type="match status" value="1"/>
</dbReference>
<name>A0A5C1ABR3_9BACT</name>
<evidence type="ECO:0000256" key="1">
    <source>
        <dbReference type="SAM" id="SignalP"/>
    </source>
</evidence>
<feature type="domain" description="BON" evidence="2">
    <location>
        <begin position="40"/>
        <end position="108"/>
    </location>
</feature>
<protein>
    <submittedName>
        <fullName evidence="3">BON domain-containing protein</fullName>
    </submittedName>
</protein>